<accession>A0A067Z6Q5</accession>
<feature type="compositionally biased region" description="Basic and acidic residues" evidence="1">
    <location>
        <begin position="11"/>
        <end position="21"/>
    </location>
</feature>
<dbReference type="GeneID" id="56906177"/>
<reference evidence="2 3" key="1">
    <citation type="journal article" date="2015" name="Appl. Microbiol. Biotechnol.">
        <title>The consequence of an additional NADH dehydrogenase paralog on the growth of Gluconobacter oxydans DSM3504.</title>
        <authorList>
            <person name="Kostner D."/>
            <person name="Luchterhand B."/>
            <person name="Junker A."/>
            <person name="Volland S."/>
            <person name="Daniel R."/>
            <person name="Buchs J."/>
            <person name="Liebl W."/>
            <person name="Ehrenreich A."/>
        </authorList>
    </citation>
    <scope>NUCLEOTIDE SEQUENCE [LARGE SCALE GENOMIC DNA]</scope>
    <source>
        <strain evidence="2">DSM 3504</strain>
    </source>
</reference>
<protein>
    <submittedName>
        <fullName evidence="2">Uncharacterized protein</fullName>
    </submittedName>
</protein>
<dbReference type="AlphaFoldDB" id="A0A067Z6Q5"/>
<proteinExistence type="predicted"/>
<evidence type="ECO:0000313" key="3">
    <source>
        <dbReference type="Proteomes" id="UP000031656"/>
    </source>
</evidence>
<dbReference type="Proteomes" id="UP000031656">
    <property type="component" value="Chromosome"/>
</dbReference>
<dbReference type="KEGG" id="goy:GLS_c19580"/>
<name>A0A067Z6Q5_GLUOY</name>
<sequence>MSNDPVPHESSSLHHLAEKAHRQPKLLTKGEVEELAHFVLKGAEGATEEQKEIAKRALRNPEGIESADITALATQILTRK</sequence>
<dbReference type="EMBL" id="CP004373">
    <property type="protein sequence ID" value="AHK71832.1"/>
    <property type="molecule type" value="Genomic_DNA"/>
</dbReference>
<feature type="region of interest" description="Disordered" evidence="1">
    <location>
        <begin position="1"/>
        <end position="25"/>
    </location>
</feature>
<gene>
    <name evidence="2" type="ORF">GLS_c19580</name>
</gene>
<evidence type="ECO:0000313" key="2">
    <source>
        <dbReference type="EMBL" id="AHK71832.1"/>
    </source>
</evidence>
<dbReference type="HOGENOM" id="CLU_193694_0_0_5"/>
<organism evidence="2 3">
    <name type="scientific">Gluconobacter oxydans DSM 3504</name>
    <dbReference type="NCBI Taxonomy" id="1288313"/>
    <lineage>
        <taxon>Bacteria</taxon>
        <taxon>Pseudomonadati</taxon>
        <taxon>Pseudomonadota</taxon>
        <taxon>Alphaproteobacteria</taxon>
        <taxon>Acetobacterales</taxon>
        <taxon>Acetobacteraceae</taxon>
        <taxon>Gluconobacter</taxon>
    </lineage>
</organism>
<dbReference type="RefSeq" id="WP_041112094.1">
    <property type="nucleotide sequence ID" value="NZ_CP004373.1"/>
</dbReference>
<evidence type="ECO:0000256" key="1">
    <source>
        <dbReference type="SAM" id="MobiDB-lite"/>
    </source>
</evidence>